<dbReference type="PANTHER" id="PTHR42648:SF22">
    <property type="entry name" value="REVERSE TRANSCRIPTASE TY1_COPIA-TYPE DOMAIN-CONTAINING PROTEIN"/>
    <property type="match status" value="1"/>
</dbReference>
<reference evidence="2" key="2">
    <citation type="submission" date="2018-03" db="EMBL/GenBank/DDBJ databases">
        <title>The Triticum urartu genome reveals the dynamic nature of wheat genome evolution.</title>
        <authorList>
            <person name="Ling H."/>
            <person name="Ma B."/>
            <person name="Shi X."/>
            <person name="Liu H."/>
            <person name="Dong L."/>
            <person name="Sun H."/>
            <person name="Cao Y."/>
            <person name="Gao Q."/>
            <person name="Zheng S."/>
            <person name="Li Y."/>
            <person name="Yu Y."/>
            <person name="Du H."/>
            <person name="Qi M."/>
            <person name="Li Y."/>
            <person name="Yu H."/>
            <person name="Cui Y."/>
            <person name="Wang N."/>
            <person name="Chen C."/>
            <person name="Wu H."/>
            <person name="Zhao Y."/>
            <person name="Zhang J."/>
            <person name="Li Y."/>
            <person name="Zhou W."/>
            <person name="Zhang B."/>
            <person name="Hu W."/>
            <person name="Eijk M."/>
            <person name="Tang J."/>
            <person name="Witsenboer H."/>
            <person name="Zhao S."/>
            <person name="Li Z."/>
            <person name="Zhang A."/>
            <person name="Wang D."/>
            <person name="Liang C."/>
        </authorList>
    </citation>
    <scope>NUCLEOTIDE SEQUENCE [LARGE SCALE GENOMIC DNA]</scope>
    <source>
        <strain evidence="2">cv. G1812</strain>
    </source>
</reference>
<feature type="domain" description="Integrase catalytic" evidence="1">
    <location>
        <begin position="95"/>
        <end position="169"/>
    </location>
</feature>
<protein>
    <recommendedName>
        <fullName evidence="1">Integrase catalytic domain-containing protein</fullName>
    </recommendedName>
</protein>
<proteinExistence type="predicted"/>
<keyword evidence="3" id="KW-1185">Reference proteome</keyword>
<organism evidence="2 3">
    <name type="scientific">Triticum urartu</name>
    <name type="common">Red wild einkorn</name>
    <name type="synonym">Crithodium urartu</name>
    <dbReference type="NCBI Taxonomy" id="4572"/>
    <lineage>
        <taxon>Eukaryota</taxon>
        <taxon>Viridiplantae</taxon>
        <taxon>Streptophyta</taxon>
        <taxon>Embryophyta</taxon>
        <taxon>Tracheophyta</taxon>
        <taxon>Spermatophyta</taxon>
        <taxon>Magnoliopsida</taxon>
        <taxon>Liliopsida</taxon>
        <taxon>Poales</taxon>
        <taxon>Poaceae</taxon>
        <taxon>BOP clade</taxon>
        <taxon>Pooideae</taxon>
        <taxon>Triticodae</taxon>
        <taxon>Triticeae</taxon>
        <taxon>Triticinae</taxon>
        <taxon>Triticum</taxon>
    </lineage>
</organism>
<evidence type="ECO:0000313" key="2">
    <source>
        <dbReference type="EnsemblPlants" id="TuG1812G0200002422.01.T01.cds247085"/>
    </source>
</evidence>
<evidence type="ECO:0000259" key="1">
    <source>
        <dbReference type="PROSITE" id="PS50994"/>
    </source>
</evidence>
<evidence type="ECO:0000313" key="3">
    <source>
        <dbReference type="Proteomes" id="UP000015106"/>
    </source>
</evidence>
<dbReference type="Pfam" id="PF00665">
    <property type="entry name" value="rve"/>
    <property type="match status" value="1"/>
</dbReference>
<dbReference type="PANTHER" id="PTHR42648">
    <property type="entry name" value="TRANSPOSASE, PUTATIVE-RELATED"/>
    <property type="match status" value="1"/>
</dbReference>
<dbReference type="Proteomes" id="UP000015106">
    <property type="component" value="Chromosome 2"/>
</dbReference>
<name>A0A8R7TG60_TRIUA</name>
<sequence>MSQTVGTGTRRRGLWYMDQEVQPDLVCAATMEDKEKQAMIHHCRMGHVSSHKMGRIFPDVMCGIGKGKLTCDACEYAKHTRASYVSKGLRSISLFMLIHSDVWTSPVVSMNGKKYFATFIDCYSRMTWIYLMRHKDEVFSCFQNFHALVKNQFQVQVKVLRTDNGTEYV</sequence>
<dbReference type="SUPFAM" id="SSF53098">
    <property type="entry name" value="Ribonuclease H-like"/>
    <property type="match status" value="1"/>
</dbReference>
<dbReference type="Gene3D" id="3.30.420.10">
    <property type="entry name" value="Ribonuclease H-like superfamily/Ribonuclease H"/>
    <property type="match status" value="1"/>
</dbReference>
<dbReference type="GO" id="GO:0003676">
    <property type="term" value="F:nucleic acid binding"/>
    <property type="evidence" value="ECO:0007669"/>
    <property type="project" value="InterPro"/>
</dbReference>
<dbReference type="EnsemblPlants" id="TuG1812G0200002422.01.T01">
    <property type="protein sequence ID" value="TuG1812G0200002422.01.T01.cds247085"/>
    <property type="gene ID" value="TuG1812G0200002422.01"/>
</dbReference>
<dbReference type="Gramene" id="TuG1812G0200002422.01.T01">
    <property type="protein sequence ID" value="TuG1812G0200002422.01.T01.cds247085"/>
    <property type="gene ID" value="TuG1812G0200002422.01"/>
</dbReference>
<dbReference type="InterPro" id="IPR025724">
    <property type="entry name" value="GAG-pre-integrase_dom"/>
</dbReference>
<dbReference type="GO" id="GO:0015074">
    <property type="term" value="P:DNA integration"/>
    <property type="evidence" value="ECO:0007669"/>
    <property type="project" value="InterPro"/>
</dbReference>
<dbReference type="InterPro" id="IPR012337">
    <property type="entry name" value="RNaseH-like_sf"/>
</dbReference>
<dbReference type="PROSITE" id="PS50994">
    <property type="entry name" value="INTEGRASE"/>
    <property type="match status" value="1"/>
</dbReference>
<dbReference type="InterPro" id="IPR001584">
    <property type="entry name" value="Integrase_cat-core"/>
</dbReference>
<dbReference type="InterPro" id="IPR039537">
    <property type="entry name" value="Retrotran_Ty1/copia-like"/>
</dbReference>
<reference evidence="2" key="3">
    <citation type="submission" date="2022-06" db="UniProtKB">
        <authorList>
            <consortium name="EnsemblPlants"/>
        </authorList>
    </citation>
    <scope>IDENTIFICATION</scope>
</reference>
<dbReference type="AlphaFoldDB" id="A0A8R7TG60"/>
<reference evidence="3" key="1">
    <citation type="journal article" date="2013" name="Nature">
        <title>Draft genome of the wheat A-genome progenitor Triticum urartu.</title>
        <authorList>
            <person name="Ling H.Q."/>
            <person name="Zhao S."/>
            <person name="Liu D."/>
            <person name="Wang J."/>
            <person name="Sun H."/>
            <person name="Zhang C."/>
            <person name="Fan H."/>
            <person name="Li D."/>
            <person name="Dong L."/>
            <person name="Tao Y."/>
            <person name="Gao C."/>
            <person name="Wu H."/>
            <person name="Li Y."/>
            <person name="Cui Y."/>
            <person name="Guo X."/>
            <person name="Zheng S."/>
            <person name="Wang B."/>
            <person name="Yu K."/>
            <person name="Liang Q."/>
            <person name="Yang W."/>
            <person name="Lou X."/>
            <person name="Chen J."/>
            <person name="Feng M."/>
            <person name="Jian J."/>
            <person name="Zhang X."/>
            <person name="Luo G."/>
            <person name="Jiang Y."/>
            <person name="Liu J."/>
            <person name="Wang Z."/>
            <person name="Sha Y."/>
            <person name="Zhang B."/>
            <person name="Wu H."/>
            <person name="Tang D."/>
            <person name="Shen Q."/>
            <person name="Xue P."/>
            <person name="Zou S."/>
            <person name="Wang X."/>
            <person name="Liu X."/>
            <person name="Wang F."/>
            <person name="Yang Y."/>
            <person name="An X."/>
            <person name="Dong Z."/>
            <person name="Zhang K."/>
            <person name="Zhang X."/>
            <person name="Luo M.C."/>
            <person name="Dvorak J."/>
            <person name="Tong Y."/>
            <person name="Wang J."/>
            <person name="Yang H."/>
            <person name="Li Z."/>
            <person name="Wang D."/>
            <person name="Zhang A."/>
            <person name="Wang J."/>
        </authorList>
    </citation>
    <scope>NUCLEOTIDE SEQUENCE</scope>
    <source>
        <strain evidence="3">cv. G1812</strain>
    </source>
</reference>
<accession>A0A8R7TG60</accession>
<dbReference type="Pfam" id="PF13976">
    <property type="entry name" value="gag_pre-integrs"/>
    <property type="match status" value="1"/>
</dbReference>
<dbReference type="InterPro" id="IPR036397">
    <property type="entry name" value="RNaseH_sf"/>
</dbReference>